<name>A0ABV1FPC3_9BACT</name>
<feature type="transmembrane region" description="Helical" evidence="1">
    <location>
        <begin position="184"/>
        <end position="202"/>
    </location>
</feature>
<comment type="caution">
    <text evidence="2">The sequence shown here is derived from an EMBL/GenBank/DDBJ whole genome shotgun (WGS) entry which is preliminary data.</text>
</comment>
<proteinExistence type="predicted"/>
<keyword evidence="3" id="KW-1185">Reference proteome</keyword>
<dbReference type="Proteomes" id="UP001487296">
    <property type="component" value="Unassembled WGS sequence"/>
</dbReference>
<feature type="transmembrane region" description="Helical" evidence="1">
    <location>
        <begin position="113"/>
        <end position="133"/>
    </location>
</feature>
<dbReference type="EMBL" id="JBBNFP010000009">
    <property type="protein sequence ID" value="MEQ2486220.1"/>
    <property type="molecule type" value="Genomic_DNA"/>
</dbReference>
<feature type="transmembrane region" description="Helical" evidence="1">
    <location>
        <begin position="20"/>
        <end position="38"/>
    </location>
</feature>
<feature type="transmembrane region" description="Helical" evidence="1">
    <location>
        <begin position="45"/>
        <end position="64"/>
    </location>
</feature>
<dbReference type="RefSeq" id="WP_215759294.1">
    <property type="nucleotide sequence ID" value="NZ_JAHKBE010000009.1"/>
</dbReference>
<evidence type="ECO:0000256" key="1">
    <source>
        <dbReference type="SAM" id="Phobius"/>
    </source>
</evidence>
<protein>
    <submittedName>
        <fullName evidence="2">Phosphatase PAP2 family protein</fullName>
    </submittedName>
</protein>
<sequence>MKEKNIILAARVMSMVFTPFYLPIAGLLALFIFSYMSLLPTTYKLTVLTMVYLFTILLPTMFIHVYRRYQGWTSSEMAQKERRMVPYVITILCYFTCYYLMSLLRIPQFMSNILVAALLIQIACAIINVWWKISTHSAAIGGFEGALVAFSILFAFNPMGWFCTILIIAGMVGTSRMILRQHSLSQIIAGFLMGVVLGFWAII</sequence>
<gene>
    <name evidence="2" type="ORF">AAAT34_04015</name>
</gene>
<evidence type="ECO:0000313" key="3">
    <source>
        <dbReference type="Proteomes" id="UP001487296"/>
    </source>
</evidence>
<keyword evidence="1" id="KW-0812">Transmembrane</keyword>
<dbReference type="CDD" id="cd01610">
    <property type="entry name" value="PAP2_like"/>
    <property type="match status" value="1"/>
</dbReference>
<dbReference type="Gene3D" id="1.20.144.10">
    <property type="entry name" value="Phosphatidic acid phosphatase type 2/haloperoxidase"/>
    <property type="match status" value="1"/>
</dbReference>
<feature type="transmembrane region" description="Helical" evidence="1">
    <location>
        <begin position="145"/>
        <end position="172"/>
    </location>
</feature>
<accession>A0ABV1FPC3</accession>
<keyword evidence="1" id="KW-0472">Membrane</keyword>
<evidence type="ECO:0000313" key="2">
    <source>
        <dbReference type="EMBL" id="MEQ2486220.1"/>
    </source>
</evidence>
<organism evidence="2 3">
    <name type="scientific">Hallella faecis</name>
    <dbReference type="NCBI Taxonomy" id="2841596"/>
    <lineage>
        <taxon>Bacteria</taxon>
        <taxon>Pseudomonadati</taxon>
        <taxon>Bacteroidota</taxon>
        <taxon>Bacteroidia</taxon>
        <taxon>Bacteroidales</taxon>
        <taxon>Prevotellaceae</taxon>
        <taxon>Hallella</taxon>
    </lineage>
</organism>
<reference evidence="2 3" key="1">
    <citation type="submission" date="2024-04" db="EMBL/GenBank/DDBJ databases">
        <title>Human intestinal bacterial collection.</title>
        <authorList>
            <person name="Pauvert C."/>
            <person name="Hitch T.C.A."/>
            <person name="Clavel T."/>
        </authorList>
    </citation>
    <scope>NUCLEOTIDE SEQUENCE [LARGE SCALE GENOMIC DNA]</scope>
    <source>
        <strain evidence="2 3">CLA-AA-H145</strain>
    </source>
</reference>
<keyword evidence="1" id="KW-1133">Transmembrane helix</keyword>
<feature type="transmembrane region" description="Helical" evidence="1">
    <location>
        <begin position="84"/>
        <end position="101"/>
    </location>
</feature>